<dbReference type="GO" id="GO:0005524">
    <property type="term" value="F:ATP binding"/>
    <property type="evidence" value="ECO:0007669"/>
    <property type="project" value="UniProtKB-UniRule"/>
</dbReference>
<comment type="catalytic activity">
    <reaction evidence="9 10">
        <text>tRNA(Arg) + L-arginine + ATP = L-arginyl-tRNA(Arg) + AMP + diphosphate</text>
        <dbReference type="Rhea" id="RHEA:20301"/>
        <dbReference type="Rhea" id="RHEA-COMP:9658"/>
        <dbReference type="Rhea" id="RHEA-COMP:9673"/>
        <dbReference type="ChEBI" id="CHEBI:30616"/>
        <dbReference type="ChEBI" id="CHEBI:32682"/>
        <dbReference type="ChEBI" id="CHEBI:33019"/>
        <dbReference type="ChEBI" id="CHEBI:78442"/>
        <dbReference type="ChEBI" id="CHEBI:78513"/>
        <dbReference type="ChEBI" id="CHEBI:456215"/>
        <dbReference type="EC" id="6.1.1.19"/>
    </reaction>
</comment>
<dbReference type="PANTHER" id="PTHR11956">
    <property type="entry name" value="ARGINYL-TRNA SYNTHETASE"/>
    <property type="match status" value="1"/>
</dbReference>
<feature type="short sequence motif" description="'HIGH' region" evidence="10">
    <location>
        <begin position="128"/>
        <end position="138"/>
    </location>
</feature>
<accession>A0AAU9BX52</accession>
<evidence type="ECO:0000256" key="2">
    <source>
        <dbReference type="ARBA" id="ARBA00005594"/>
    </source>
</evidence>
<keyword evidence="5 10" id="KW-0547">Nucleotide-binding</keyword>
<comment type="similarity">
    <text evidence="2 10 11">Belongs to the class-I aminoacyl-tRNA synthetase family.</text>
</comment>
<evidence type="ECO:0000256" key="1">
    <source>
        <dbReference type="ARBA" id="ARBA00004496"/>
    </source>
</evidence>
<dbReference type="GO" id="GO:0006420">
    <property type="term" value="P:arginyl-tRNA aminoacylation"/>
    <property type="evidence" value="ECO:0007669"/>
    <property type="project" value="UniProtKB-UniRule"/>
</dbReference>
<evidence type="ECO:0000256" key="8">
    <source>
        <dbReference type="ARBA" id="ARBA00023146"/>
    </source>
</evidence>
<evidence type="ECO:0000256" key="6">
    <source>
        <dbReference type="ARBA" id="ARBA00022840"/>
    </source>
</evidence>
<evidence type="ECO:0000256" key="7">
    <source>
        <dbReference type="ARBA" id="ARBA00022917"/>
    </source>
</evidence>
<sequence length="585" mass="65680">MKDQLRSLLEKAVDRLQRQGMLPSDVQAVVKVDRTRDAAHGDFATNVALVLAKAAGKPPRQLAEAIVAALPRESWIRKVEIAGPGFINFFIDPAAQFAIVGRILEQGGRFGHSDIGGGRRVHIEFVSANPTGPLHVGHGRGAAYGASVANLLAAAGFRVHREYYVNDAGRQMDILTVSIWMRYLQACGEAVPFPANGYRGDYIRDIAQALHARVGDRYRRPAAEVLAGLPPDAPEGDKEAYIDALIVRARQLLGEAAYEDIFQTGLQAILADIREDLEAFGVHYDQWFSERYLVRAGRVEQALETLRRGGWLYEQDGAVWFASSRLGDEKDRVVVRDNGQYTYFASDIAYHLDKLERGFEHLIDVWGADHHGYVPRLKAAIQALGADPDVLEVRLVQFAVLYRGKEKVPMSTRAGEFVTLRQLREEVGKDAARFFYVMRKPEQHLDFDLELAVSQSNDNPVYYVQYAHARVCSVFRQLRERGWEWDREAGLENLPRLTESHEQALLATLGRYPEVVERAALLREPHQLTHYLRELAAEFHTYYNAHTFLVEDATLRDARLCLIAAVRQTIANGLGLLDVSAPESM</sequence>
<dbReference type="SMART" id="SM00836">
    <property type="entry name" value="DALR_1"/>
    <property type="match status" value="1"/>
</dbReference>
<dbReference type="NCBIfam" id="TIGR00456">
    <property type="entry name" value="argS"/>
    <property type="match status" value="1"/>
</dbReference>
<dbReference type="PANTHER" id="PTHR11956:SF5">
    <property type="entry name" value="ARGININE--TRNA LIGASE, CYTOPLASMIC"/>
    <property type="match status" value="1"/>
</dbReference>
<evidence type="ECO:0000256" key="11">
    <source>
        <dbReference type="RuleBase" id="RU363038"/>
    </source>
</evidence>
<dbReference type="InterPro" id="IPR035684">
    <property type="entry name" value="ArgRS_core"/>
</dbReference>
<reference evidence="15" key="1">
    <citation type="journal article" date="2024" name="Int. J. Syst. Evol. Microbiol.">
        <title>Methylomarinovum tepidoasis sp. nov., a moderately thermophilic methanotroph of the family Methylothermaceae isolated from a deep-sea hydrothermal field.</title>
        <authorList>
            <person name="Hirayama H."/>
            <person name="Takaki Y."/>
            <person name="Abe M."/>
            <person name="Miyazaki M."/>
            <person name="Uematsu K."/>
            <person name="Matsui Y."/>
            <person name="Takai K."/>
        </authorList>
    </citation>
    <scope>NUCLEOTIDE SEQUENCE [LARGE SCALE GENOMIC DNA]</scope>
    <source>
        <strain evidence="15">IT-9</strain>
    </source>
</reference>
<dbReference type="SUPFAM" id="SSF52374">
    <property type="entry name" value="Nucleotidylyl transferase"/>
    <property type="match status" value="1"/>
</dbReference>
<dbReference type="InterPro" id="IPR014729">
    <property type="entry name" value="Rossmann-like_a/b/a_fold"/>
</dbReference>
<dbReference type="EC" id="6.1.1.19" evidence="10"/>
<comment type="subunit">
    <text evidence="10">Monomer.</text>
</comment>
<evidence type="ECO:0000256" key="5">
    <source>
        <dbReference type="ARBA" id="ARBA00022741"/>
    </source>
</evidence>
<dbReference type="SUPFAM" id="SSF55190">
    <property type="entry name" value="Arginyl-tRNA synthetase (ArgRS), N-terminal 'additional' domain"/>
    <property type="match status" value="1"/>
</dbReference>
<dbReference type="KEGG" id="mcau:MIT9_P0376"/>
<dbReference type="AlphaFoldDB" id="A0AAU9BX52"/>
<keyword evidence="7 10" id="KW-0648">Protein biosynthesis</keyword>
<feature type="domain" description="Arginyl tRNA synthetase N-terminal" evidence="13">
    <location>
        <begin position="3"/>
        <end position="91"/>
    </location>
</feature>
<keyword evidence="6 10" id="KW-0067">ATP-binding</keyword>
<dbReference type="InterPro" id="IPR001278">
    <property type="entry name" value="Arg-tRNA-ligase"/>
</dbReference>
<evidence type="ECO:0000256" key="3">
    <source>
        <dbReference type="ARBA" id="ARBA00022490"/>
    </source>
</evidence>
<keyword evidence="15" id="KW-1185">Reference proteome</keyword>
<dbReference type="SUPFAM" id="SSF47323">
    <property type="entry name" value="Anticodon-binding domain of a subclass of class I aminoacyl-tRNA synthetases"/>
    <property type="match status" value="1"/>
</dbReference>
<organism evidence="14 15">
    <name type="scientific">Methylomarinovum caldicuralii</name>
    <dbReference type="NCBI Taxonomy" id="438856"/>
    <lineage>
        <taxon>Bacteria</taxon>
        <taxon>Pseudomonadati</taxon>
        <taxon>Pseudomonadota</taxon>
        <taxon>Gammaproteobacteria</taxon>
        <taxon>Methylococcales</taxon>
        <taxon>Methylothermaceae</taxon>
        <taxon>Methylomarinovum</taxon>
    </lineage>
</organism>
<dbReference type="EMBL" id="AP024714">
    <property type="protein sequence ID" value="BCX80800.1"/>
    <property type="molecule type" value="Genomic_DNA"/>
</dbReference>
<dbReference type="GO" id="GO:0005737">
    <property type="term" value="C:cytoplasm"/>
    <property type="evidence" value="ECO:0007669"/>
    <property type="project" value="UniProtKB-SubCell"/>
</dbReference>
<name>A0AAU9BX52_9GAMM</name>
<dbReference type="FunFam" id="1.10.730.10:FF:000008">
    <property type="entry name" value="Arginine--tRNA ligase"/>
    <property type="match status" value="1"/>
</dbReference>
<evidence type="ECO:0000259" key="13">
    <source>
        <dbReference type="SMART" id="SM01016"/>
    </source>
</evidence>
<dbReference type="RefSeq" id="WP_317705749.1">
    <property type="nucleotide sequence ID" value="NZ_AP024714.1"/>
</dbReference>
<dbReference type="Gene3D" id="3.40.50.620">
    <property type="entry name" value="HUPs"/>
    <property type="match status" value="1"/>
</dbReference>
<keyword evidence="3 10" id="KW-0963">Cytoplasm</keyword>
<dbReference type="InterPro" id="IPR001412">
    <property type="entry name" value="aa-tRNA-synth_I_CS"/>
</dbReference>
<dbReference type="InterPro" id="IPR009080">
    <property type="entry name" value="tRNAsynth_Ia_anticodon-bd"/>
</dbReference>
<feature type="domain" description="DALR anticodon binding" evidence="12">
    <location>
        <begin position="464"/>
        <end position="585"/>
    </location>
</feature>
<evidence type="ECO:0000313" key="14">
    <source>
        <dbReference type="EMBL" id="BCX80800.1"/>
    </source>
</evidence>
<dbReference type="FunFam" id="3.30.1360.70:FF:000003">
    <property type="entry name" value="Arginine--tRNA ligase"/>
    <property type="match status" value="1"/>
</dbReference>
<proteinExistence type="inferred from homology"/>
<dbReference type="InterPro" id="IPR008909">
    <property type="entry name" value="DALR_anticod-bd"/>
</dbReference>
<protein>
    <recommendedName>
        <fullName evidence="10">Arginine--tRNA ligase</fullName>
        <ecNumber evidence="10">6.1.1.19</ecNumber>
    </recommendedName>
    <alternativeName>
        <fullName evidence="10">Arginyl-tRNA synthetase</fullName>
        <shortName evidence="10">ArgRS</shortName>
    </alternativeName>
</protein>
<dbReference type="SMART" id="SM01016">
    <property type="entry name" value="Arg_tRNA_synt_N"/>
    <property type="match status" value="1"/>
</dbReference>
<dbReference type="HAMAP" id="MF_00123">
    <property type="entry name" value="Arg_tRNA_synth"/>
    <property type="match status" value="1"/>
</dbReference>
<evidence type="ECO:0000259" key="12">
    <source>
        <dbReference type="SMART" id="SM00836"/>
    </source>
</evidence>
<evidence type="ECO:0000256" key="9">
    <source>
        <dbReference type="ARBA" id="ARBA00049339"/>
    </source>
</evidence>
<gene>
    <name evidence="10" type="primary">argS</name>
    <name evidence="14" type="ORF">MIT9_P0376</name>
</gene>
<evidence type="ECO:0000313" key="15">
    <source>
        <dbReference type="Proteomes" id="UP001321825"/>
    </source>
</evidence>
<keyword evidence="4 10" id="KW-0436">Ligase</keyword>
<dbReference type="GO" id="GO:0004814">
    <property type="term" value="F:arginine-tRNA ligase activity"/>
    <property type="evidence" value="ECO:0007669"/>
    <property type="project" value="UniProtKB-UniRule"/>
</dbReference>
<keyword evidence="8 10" id="KW-0030">Aminoacyl-tRNA synthetase</keyword>
<dbReference type="Gene3D" id="3.30.1360.70">
    <property type="entry name" value="Arginyl tRNA synthetase N-terminal domain"/>
    <property type="match status" value="1"/>
</dbReference>
<dbReference type="Gene3D" id="1.10.730.10">
    <property type="entry name" value="Isoleucyl-tRNA Synthetase, Domain 1"/>
    <property type="match status" value="1"/>
</dbReference>
<dbReference type="PRINTS" id="PR01038">
    <property type="entry name" value="TRNASYNTHARG"/>
</dbReference>
<dbReference type="CDD" id="cd07956">
    <property type="entry name" value="Anticodon_Ia_Arg"/>
    <property type="match status" value="1"/>
</dbReference>
<dbReference type="Proteomes" id="UP001321825">
    <property type="component" value="Chromosome"/>
</dbReference>
<comment type="subcellular location">
    <subcellularLocation>
        <location evidence="1 10">Cytoplasm</location>
    </subcellularLocation>
</comment>
<dbReference type="Pfam" id="PF03485">
    <property type="entry name" value="Arg_tRNA_synt_N"/>
    <property type="match status" value="1"/>
</dbReference>
<evidence type="ECO:0000256" key="4">
    <source>
        <dbReference type="ARBA" id="ARBA00022598"/>
    </source>
</evidence>
<dbReference type="PROSITE" id="PS00178">
    <property type="entry name" value="AA_TRNA_LIGASE_I"/>
    <property type="match status" value="1"/>
</dbReference>
<dbReference type="CDD" id="cd00671">
    <property type="entry name" value="ArgRS_core"/>
    <property type="match status" value="1"/>
</dbReference>
<dbReference type="Pfam" id="PF05746">
    <property type="entry name" value="DALR_1"/>
    <property type="match status" value="1"/>
</dbReference>
<dbReference type="InterPro" id="IPR036695">
    <property type="entry name" value="Arg-tRNA-synth_N_sf"/>
</dbReference>
<evidence type="ECO:0000256" key="10">
    <source>
        <dbReference type="HAMAP-Rule" id="MF_00123"/>
    </source>
</evidence>
<dbReference type="Pfam" id="PF00750">
    <property type="entry name" value="tRNA-synt_1d"/>
    <property type="match status" value="2"/>
</dbReference>
<dbReference type="InterPro" id="IPR005148">
    <property type="entry name" value="Arg-tRNA-synth_N"/>
</dbReference>